<proteinExistence type="predicted"/>
<dbReference type="InterPro" id="IPR002575">
    <property type="entry name" value="Aminoglycoside_PTrfase"/>
</dbReference>
<dbReference type="Proteomes" id="UP001500879">
    <property type="component" value="Unassembled WGS sequence"/>
</dbReference>
<keyword evidence="3" id="KW-1185">Reference proteome</keyword>
<protein>
    <recommendedName>
        <fullName evidence="1">Aminoglycoside phosphotransferase domain-containing protein</fullName>
    </recommendedName>
</protein>
<dbReference type="RefSeq" id="WP_344027858.1">
    <property type="nucleotide sequence ID" value="NZ_BAAABX010000051.1"/>
</dbReference>
<dbReference type="Gene3D" id="3.90.1200.10">
    <property type="match status" value="1"/>
</dbReference>
<evidence type="ECO:0000313" key="2">
    <source>
        <dbReference type="EMBL" id="GAA0421131.1"/>
    </source>
</evidence>
<comment type="caution">
    <text evidence="2">The sequence shown here is derived from an EMBL/GenBank/DDBJ whole genome shotgun (WGS) entry which is preliminary data.</text>
</comment>
<dbReference type="Pfam" id="PF01636">
    <property type="entry name" value="APH"/>
    <property type="match status" value="1"/>
</dbReference>
<dbReference type="SUPFAM" id="SSF56112">
    <property type="entry name" value="Protein kinase-like (PK-like)"/>
    <property type="match status" value="1"/>
</dbReference>
<organism evidence="2 3">
    <name type="scientific">Streptomyces luteireticuli</name>
    <dbReference type="NCBI Taxonomy" id="173858"/>
    <lineage>
        <taxon>Bacteria</taxon>
        <taxon>Bacillati</taxon>
        <taxon>Actinomycetota</taxon>
        <taxon>Actinomycetes</taxon>
        <taxon>Kitasatosporales</taxon>
        <taxon>Streptomycetaceae</taxon>
        <taxon>Streptomyces</taxon>
    </lineage>
</organism>
<accession>A0ABN0YYL0</accession>
<feature type="domain" description="Aminoglycoside phosphotransferase" evidence="1">
    <location>
        <begin position="30"/>
        <end position="242"/>
    </location>
</feature>
<dbReference type="EMBL" id="BAAABX010000051">
    <property type="protein sequence ID" value="GAA0421131.1"/>
    <property type="molecule type" value="Genomic_DNA"/>
</dbReference>
<sequence>MLSYPVPPPSEAAVRRLLDAVLGADPARSVRPVAEGGEHATWWAGPHHVVRFALDPDTGARQRRERALRDLVRDRVGVAVPASAAAGEWADGLAFTVDTRLPGVSGELRRVSRRGEARLTRMLRGLAGVTPREAAAIGLPEQPPRSMRELRARAEAAARRLAADGEFDGSPLPRPVPDTGARAVLHNDLKGEHLRIGSGGRVLGVLDWTDAAVGDPAEDIAGLALAIGAAAAARVAAAAGHGPVLRARGIALARHDTLIRLADRLYGDDDSPVPLLRAQRDRAWERS</sequence>
<dbReference type="InterPro" id="IPR011009">
    <property type="entry name" value="Kinase-like_dom_sf"/>
</dbReference>
<evidence type="ECO:0000259" key="1">
    <source>
        <dbReference type="Pfam" id="PF01636"/>
    </source>
</evidence>
<dbReference type="Gene3D" id="3.30.200.20">
    <property type="entry name" value="Phosphorylase Kinase, domain 1"/>
    <property type="match status" value="1"/>
</dbReference>
<evidence type="ECO:0000313" key="3">
    <source>
        <dbReference type="Proteomes" id="UP001500879"/>
    </source>
</evidence>
<gene>
    <name evidence="2" type="ORF">GCM10010357_48080</name>
</gene>
<reference evidence="2 3" key="1">
    <citation type="journal article" date="2019" name="Int. J. Syst. Evol. Microbiol.">
        <title>The Global Catalogue of Microorganisms (GCM) 10K type strain sequencing project: providing services to taxonomists for standard genome sequencing and annotation.</title>
        <authorList>
            <consortium name="The Broad Institute Genomics Platform"/>
            <consortium name="The Broad Institute Genome Sequencing Center for Infectious Disease"/>
            <person name="Wu L."/>
            <person name="Ma J."/>
        </authorList>
    </citation>
    <scope>NUCLEOTIDE SEQUENCE [LARGE SCALE GENOMIC DNA]</scope>
    <source>
        <strain evidence="2 3">JCM 4788</strain>
    </source>
</reference>
<name>A0ABN0YYL0_9ACTN</name>